<keyword evidence="3" id="KW-1185">Reference proteome</keyword>
<keyword evidence="1" id="KW-1133">Transmembrane helix</keyword>
<name>A0ABQ4ZSN8_9ASTR</name>
<keyword evidence="1" id="KW-0812">Transmembrane</keyword>
<dbReference type="Proteomes" id="UP001151760">
    <property type="component" value="Unassembled WGS sequence"/>
</dbReference>
<evidence type="ECO:0000313" key="2">
    <source>
        <dbReference type="EMBL" id="GJS93314.1"/>
    </source>
</evidence>
<sequence>MPLFPFTTEELYLGNPKFTLGKFCIQFLLLQQLQYYLQMLFVLLLVLGIDQNIVNKDNYEFVQIRQSSRCILLEPSIGDNLTLGRSLSRHSTLEVDRISHQFSVADNGSSPSYYKAFIGKALYSGSANSFISEWGQIDKVPGATVWLAQVLDRCEIPLSGMWKIPGSFGEILQENFLHIGTSSAVAFL</sequence>
<organism evidence="2 3">
    <name type="scientific">Tanacetum coccineum</name>
    <dbReference type="NCBI Taxonomy" id="301880"/>
    <lineage>
        <taxon>Eukaryota</taxon>
        <taxon>Viridiplantae</taxon>
        <taxon>Streptophyta</taxon>
        <taxon>Embryophyta</taxon>
        <taxon>Tracheophyta</taxon>
        <taxon>Spermatophyta</taxon>
        <taxon>Magnoliopsida</taxon>
        <taxon>eudicotyledons</taxon>
        <taxon>Gunneridae</taxon>
        <taxon>Pentapetalae</taxon>
        <taxon>asterids</taxon>
        <taxon>campanulids</taxon>
        <taxon>Asterales</taxon>
        <taxon>Asteraceae</taxon>
        <taxon>Asteroideae</taxon>
        <taxon>Anthemideae</taxon>
        <taxon>Anthemidinae</taxon>
        <taxon>Tanacetum</taxon>
    </lineage>
</organism>
<protein>
    <submittedName>
        <fullName evidence="2">Uncharacterized protein</fullName>
    </submittedName>
</protein>
<evidence type="ECO:0000313" key="3">
    <source>
        <dbReference type="Proteomes" id="UP001151760"/>
    </source>
</evidence>
<feature type="transmembrane region" description="Helical" evidence="1">
    <location>
        <begin position="35"/>
        <end position="54"/>
    </location>
</feature>
<reference evidence="2" key="1">
    <citation type="journal article" date="2022" name="Int. J. Mol. Sci.">
        <title>Draft Genome of Tanacetum Coccineum: Genomic Comparison of Closely Related Tanacetum-Family Plants.</title>
        <authorList>
            <person name="Yamashiro T."/>
            <person name="Shiraishi A."/>
            <person name="Nakayama K."/>
            <person name="Satake H."/>
        </authorList>
    </citation>
    <scope>NUCLEOTIDE SEQUENCE</scope>
</reference>
<accession>A0ABQ4ZSN8</accession>
<gene>
    <name evidence="2" type="ORF">Tco_0800282</name>
</gene>
<dbReference type="EMBL" id="BQNB010011648">
    <property type="protein sequence ID" value="GJS93314.1"/>
    <property type="molecule type" value="Genomic_DNA"/>
</dbReference>
<proteinExistence type="predicted"/>
<comment type="caution">
    <text evidence="2">The sequence shown here is derived from an EMBL/GenBank/DDBJ whole genome shotgun (WGS) entry which is preliminary data.</text>
</comment>
<evidence type="ECO:0000256" key="1">
    <source>
        <dbReference type="SAM" id="Phobius"/>
    </source>
</evidence>
<keyword evidence="1" id="KW-0472">Membrane</keyword>
<reference evidence="2" key="2">
    <citation type="submission" date="2022-01" db="EMBL/GenBank/DDBJ databases">
        <authorList>
            <person name="Yamashiro T."/>
            <person name="Shiraishi A."/>
            <person name="Satake H."/>
            <person name="Nakayama K."/>
        </authorList>
    </citation>
    <scope>NUCLEOTIDE SEQUENCE</scope>
</reference>